<keyword evidence="3" id="KW-1185">Reference proteome</keyword>
<protein>
    <submittedName>
        <fullName evidence="2">Uncharacterized protein</fullName>
    </submittedName>
</protein>
<reference evidence="2" key="2">
    <citation type="submission" date="2023-01" db="EMBL/GenBank/DDBJ databases">
        <title>Draft genome sequence of Portibacter lacus strain NBRC 108769.</title>
        <authorList>
            <person name="Sun Q."/>
            <person name="Mori K."/>
        </authorList>
    </citation>
    <scope>NUCLEOTIDE SEQUENCE</scope>
    <source>
        <strain evidence="2">NBRC 108769</strain>
    </source>
</reference>
<feature type="transmembrane region" description="Helical" evidence="1">
    <location>
        <begin position="138"/>
        <end position="156"/>
    </location>
</feature>
<dbReference type="AlphaFoldDB" id="A0AA37SQA2"/>
<dbReference type="RefSeq" id="WP_235292534.1">
    <property type="nucleotide sequence ID" value="NZ_BSOH01000001.1"/>
</dbReference>
<dbReference type="EMBL" id="BSOH01000001">
    <property type="protein sequence ID" value="GLR15635.1"/>
    <property type="molecule type" value="Genomic_DNA"/>
</dbReference>
<evidence type="ECO:0000313" key="3">
    <source>
        <dbReference type="Proteomes" id="UP001156666"/>
    </source>
</evidence>
<gene>
    <name evidence="2" type="ORF">GCM10007940_02500</name>
</gene>
<feature type="transmembrane region" description="Helical" evidence="1">
    <location>
        <begin position="109"/>
        <end position="126"/>
    </location>
</feature>
<keyword evidence="1" id="KW-0812">Transmembrane</keyword>
<evidence type="ECO:0000256" key="1">
    <source>
        <dbReference type="SAM" id="Phobius"/>
    </source>
</evidence>
<comment type="caution">
    <text evidence="2">The sequence shown here is derived from an EMBL/GenBank/DDBJ whole genome shotgun (WGS) entry which is preliminary data.</text>
</comment>
<dbReference type="Proteomes" id="UP001156666">
    <property type="component" value="Unassembled WGS sequence"/>
</dbReference>
<name>A0AA37SQA2_9BACT</name>
<proteinExistence type="predicted"/>
<keyword evidence="1" id="KW-1133">Transmembrane helix</keyword>
<accession>A0AA37SQA2</accession>
<keyword evidence="1" id="KW-0472">Membrane</keyword>
<reference evidence="2" key="1">
    <citation type="journal article" date="2014" name="Int. J. Syst. Evol. Microbiol.">
        <title>Complete genome sequence of Corynebacterium casei LMG S-19264T (=DSM 44701T), isolated from a smear-ripened cheese.</title>
        <authorList>
            <consortium name="US DOE Joint Genome Institute (JGI-PGF)"/>
            <person name="Walter F."/>
            <person name="Albersmeier A."/>
            <person name="Kalinowski J."/>
            <person name="Ruckert C."/>
        </authorList>
    </citation>
    <scope>NUCLEOTIDE SEQUENCE</scope>
    <source>
        <strain evidence="2">NBRC 108769</strain>
    </source>
</reference>
<evidence type="ECO:0000313" key="2">
    <source>
        <dbReference type="EMBL" id="GLR15635.1"/>
    </source>
</evidence>
<sequence length="257" mass="29507">MNKDYSEEYKYKEKLELEDLSSDSEKGKKVYCPSCSEPVPAENLNIHSYAAKCSACNSIFSFREDVDEVLVHDKISQEIIKPEGVELNYFGEHLDITLNEQPWGNLESAIVAFFPLLLMITSLIFIKMVDSTGFSKTILLAILITATIAYISYFFIRKKHKIYIHIDKENLYIERRPRKFIKDEIYSIEEIDQVYIKSVPSASATSVAQIFMIVNGPKGQKHVKLVKQVNSLAKAKYLEQEIERHLGIKDRKVIGET</sequence>
<organism evidence="2 3">
    <name type="scientific">Portibacter lacus</name>
    <dbReference type="NCBI Taxonomy" id="1099794"/>
    <lineage>
        <taxon>Bacteria</taxon>
        <taxon>Pseudomonadati</taxon>
        <taxon>Bacteroidota</taxon>
        <taxon>Saprospiria</taxon>
        <taxon>Saprospirales</taxon>
        <taxon>Haliscomenobacteraceae</taxon>
        <taxon>Portibacter</taxon>
    </lineage>
</organism>